<keyword evidence="6" id="KW-0325">Glycoprotein</keyword>
<accession>A0A1K1LVG2</accession>
<evidence type="ECO:0000256" key="3">
    <source>
        <dbReference type="ARBA" id="ARBA00022759"/>
    </source>
</evidence>
<dbReference type="AlphaFoldDB" id="A0A1K1LVG2"/>
<keyword evidence="1" id="KW-0540">Nuclease</keyword>
<name>A0A1K1LVG2_9FLAO</name>
<dbReference type="PANTHER" id="PTHR33146:SF26">
    <property type="entry name" value="ENDONUCLEASE 4"/>
    <property type="match status" value="1"/>
</dbReference>
<reference evidence="8 9" key="1">
    <citation type="submission" date="2016-11" db="EMBL/GenBank/DDBJ databases">
        <authorList>
            <person name="Jaros S."/>
            <person name="Januszkiewicz K."/>
            <person name="Wedrychowicz H."/>
        </authorList>
    </citation>
    <scope>NUCLEOTIDE SEQUENCE [LARGE SCALE GENOMIC DNA]</scope>
    <source>
        <strain evidence="8 9">CGMCC 1.12145</strain>
    </source>
</reference>
<evidence type="ECO:0000313" key="9">
    <source>
        <dbReference type="Proteomes" id="UP000182248"/>
    </source>
</evidence>
<keyword evidence="7" id="KW-0732">Signal</keyword>
<proteinExistence type="predicted"/>
<keyword evidence="5" id="KW-1015">Disulfide bond</keyword>
<evidence type="ECO:0000256" key="4">
    <source>
        <dbReference type="ARBA" id="ARBA00022801"/>
    </source>
</evidence>
<dbReference type="GO" id="GO:0006308">
    <property type="term" value="P:DNA catabolic process"/>
    <property type="evidence" value="ECO:0007669"/>
    <property type="project" value="InterPro"/>
</dbReference>
<feature type="chain" id="PRO_5012837412" evidence="7">
    <location>
        <begin position="19"/>
        <end position="258"/>
    </location>
</feature>
<gene>
    <name evidence="8" type="ORF">SAMN02927921_00277</name>
</gene>
<keyword evidence="3" id="KW-0255">Endonuclease</keyword>
<keyword evidence="4" id="KW-0378">Hydrolase</keyword>
<dbReference type="STRING" id="1150368.SAMN02927921_00277"/>
<dbReference type="GO" id="GO:0004519">
    <property type="term" value="F:endonuclease activity"/>
    <property type="evidence" value="ECO:0007669"/>
    <property type="project" value="UniProtKB-KW"/>
</dbReference>
<dbReference type="PANTHER" id="PTHR33146">
    <property type="entry name" value="ENDONUCLEASE 4"/>
    <property type="match status" value="1"/>
</dbReference>
<evidence type="ECO:0000256" key="5">
    <source>
        <dbReference type="ARBA" id="ARBA00023157"/>
    </source>
</evidence>
<dbReference type="RefSeq" id="WP_072315502.1">
    <property type="nucleotide sequence ID" value="NZ_FPJE01000001.1"/>
</dbReference>
<dbReference type="SUPFAM" id="SSF48537">
    <property type="entry name" value="Phospholipase C/P1 nuclease"/>
    <property type="match status" value="1"/>
</dbReference>
<evidence type="ECO:0000313" key="8">
    <source>
        <dbReference type="EMBL" id="SFW14855.1"/>
    </source>
</evidence>
<dbReference type="InterPro" id="IPR003154">
    <property type="entry name" value="S1/P1nuclease"/>
</dbReference>
<feature type="signal peptide" evidence="7">
    <location>
        <begin position="1"/>
        <end position="18"/>
    </location>
</feature>
<dbReference type="GO" id="GO:0003676">
    <property type="term" value="F:nucleic acid binding"/>
    <property type="evidence" value="ECO:0007669"/>
    <property type="project" value="InterPro"/>
</dbReference>
<organism evidence="8 9">
    <name type="scientific">Sinomicrobium oceani</name>
    <dbReference type="NCBI Taxonomy" id="1150368"/>
    <lineage>
        <taxon>Bacteria</taxon>
        <taxon>Pseudomonadati</taxon>
        <taxon>Bacteroidota</taxon>
        <taxon>Flavobacteriia</taxon>
        <taxon>Flavobacteriales</taxon>
        <taxon>Flavobacteriaceae</taxon>
        <taxon>Sinomicrobium</taxon>
    </lineage>
</organism>
<dbReference type="Pfam" id="PF02265">
    <property type="entry name" value="S1-P1_nuclease"/>
    <property type="match status" value="1"/>
</dbReference>
<protein>
    <submittedName>
        <fullName evidence="8">S1/P1 Nuclease</fullName>
    </submittedName>
</protein>
<dbReference type="Proteomes" id="UP000182248">
    <property type="component" value="Unassembled WGS sequence"/>
</dbReference>
<dbReference type="GO" id="GO:0016788">
    <property type="term" value="F:hydrolase activity, acting on ester bonds"/>
    <property type="evidence" value="ECO:0007669"/>
    <property type="project" value="InterPro"/>
</dbReference>
<dbReference type="EMBL" id="FPJE01000001">
    <property type="protein sequence ID" value="SFW14855.1"/>
    <property type="molecule type" value="Genomic_DNA"/>
</dbReference>
<dbReference type="InterPro" id="IPR008947">
    <property type="entry name" value="PLipase_C/P1_nuclease_dom_sf"/>
</dbReference>
<dbReference type="Gene3D" id="1.10.575.10">
    <property type="entry name" value="P1 Nuclease"/>
    <property type="match status" value="1"/>
</dbReference>
<dbReference type="OrthoDB" id="267579at2"/>
<keyword evidence="9" id="KW-1185">Reference proteome</keyword>
<evidence type="ECO:0000256" key="7">
    <source>
        <dbReference type="SAM" id="SignalP"/>
    </source>
</evidence>
<dbReference type="CDD" id="cd11010">
    <property type="entry name" value="S1-P1_nuclease"/>
    <property type="match status" value="1"/>
</dbReference>
<evidence type="ECO:0000256" key="1">
    <source>
        <dbReference type="ARBA" id="ARBA00022722"/>
    </source>
</evidence>
<evidence type="ECO:0000256" key="2">
    <source>
        <dbReference type="ARBA" id="ARBA00022723"/>
    </source>
</evidence>
<keyword evidence="2" id="KW-0479">Metal-binding</keyword>
<dbReference type="GO" id="GO:0046872">
    <property type="term" value="F:metal ion binding"/>
    <property type="evidence" value="ECO:0007669"/>
    <property type="project" value="UniProtKB-KW"/>
</dbReference>
<sequence>MRKVVMLLLLFTVNVSQADHVVWGPTGHRVVGEIASQYLSGKAKRKIARLLHGQDLAVVANHADEIKSDNRYREFGAWHYVNIAPGKQYGEESPSEHGDLVSGIERCIHVIKDEHSSEEDKVFYLKLLIHFIGDLHQPLHAGKAEDKGGNDIQVRWFNSGTNLHSVWDSKMIDQYKMSYTEIADSYTDISRQEVKKIQEGSVLDWVAESRNLADEVYASAEIGEKLGYRYMYEHFSTVKIQLRKGGLRLARVLNDIFG</sequence>
<evidence type="ECO:0000256" key="6">
    <source>
        <dbReference type="ARBA" id="ARBA00023180"/>
    </source>
</evidence>